<organism evidence="3 4">
    <name type="scientific">Umezawaea tangerina</name>
    <dbReference type="NCBI Taxonomy" id="84725"/>
    <lineage>
        <taxon>Bacteria</taxon>
        <taxon>Bacillati</taxon>
        <taxon>Actinomycetota</taxon>
        <taxon>Actinomycetes</taxon>
        <taxon>Pseudonocardiales</taxon>
        <taxon>Pseudonocardiaceae</taxon>
        <taxon>Umezawaea</taxon>
    </lineage>
</organism>
<evidence type="ECO:0000256" key="1">
    <source>
        <dbReference type="SAM" id="MobiDB-lite"/>
    </source>
</evidence>
<dbReference type="OrthoDB" id="7949713at2"/>
<evidence type="ECO:0000313" key="3">
    <source>
        <dbReference type="EMBL" id="PRY46443.1"/>
    </source>
</evidence>
<name>A0A2T0TL98_9PSEU</name>
<dbReference type="PROSITE" id="PS51257">
    <property type="entry name" value="PROKAR_LIPOPROTEIN"/>
    <property type="match status" value="1"/>
</dbReference>
<accession>A0A2T0TL98</accession>
<feature type="signal peptide" evidence="2">
    <location>
        <begin position="1"/>
        <end position="23"/>
    </location>
</feature>
<evidence type="ECO:0008006" key="5">
    <source>
        <dbReference type="Google" id="ProtNLM"/>
    </source>
</evidence>
<gene>
    <name evidence="3" type="ORF">CLV43_101719</name>
</gene>
<sequence>MKAKLAAGLLVPVLFALVTGCGAKDDGGGGVASVKSGAPTSSSSDKPKGASLDPADMDKMREFAKCMRDNGVNMPDPQEGGGVIALGSADAESVDADKMKKADEACRKLLPNGGEFKEPSQEEKDKMREQAKCLREHGIDMPDPDAESSGKGQAIPLDDTAKLQEAMKACGMGDGGMVALPAVPANG</sequence>
<feature type="region of interest" description="Disordered" evidence="1">
    <location>
        <begin position="110"/>
        <end position="130"/>
    </location>
</feature>
<feature type="compositionally biased region" description="Basic and acidic residues" evidence="1">
    <location>
        <begin position="115"/>
        <end position="130"/>
    </location>
</feature>
<reference evidence="3 4" key="1">
    <citation type="submission" date="2018-03" db="EMBL/GenBank/DDBJ databases">
        <title>Genomic Encyclopedia of Archaeal and Bacterial Type Strains, Phase II (KMG-II): from individual species to whole genera.</title>
        <authorList>
            <person name="Goeker M."/>
        </authorList>
    </citation>
    <scope>NUCLEOTIDE SEQUENCE [LARGE SCALE GENOMIC DNA]</scope>
    <source>
        <strain evidence="3 4">DSM 44720</strain>
    </source>
</reference>
<protein>
    <recommendedName>
        <fullName evidence="5">Secreted protein</fullName>
    </recommendedName>
</protein>
<keyword evidence="2" id="KW-0732">Signal</keyword>
<dbReference type="RefSeq" id="WP_106185464.1">
    <property type="nucleotide sequence ID" value="NZ_PVTF01000001.1"/>
</dbReference>
<evidence type="ECO:0000313" key="4">
    <source>
        <dbReference type="Proteomes" id="UP000239494"/>
    </source>
</evidence>
<dbReference type="Proteomes" id="UP000239494">
    <property type="component" value="Unassembled WGS sequence"/>
</dbReference>
<dbReference type="EMBL" id="PVTF01000001">
    <property type="protein sequence ID" value="PRY46443.1"/>
    <property type="molecule type" value="Genomic_DNA"/>
</dbReference>
<dbReference type="AlphaFoldDB" id="A0A2T0TL98"/>
<evidence type="ECO:0000256" key="2">
    <source>
        <dbReference type="SAM" id="SignalP"/>
    </source>
</evidence>
<feature type="region of interest" description="Disordered" evidence="1">
    <location>
        <begin position="28"/>
        <end position="57"/>
    </location>
</feature>
<keyword evidence="4" id="KW-1185">Reference proteome</keyword>
<feature type="chain" id="PRO_5015550609" description="Secreted protein" evidence="2">
    <location>
        <begin position="24"/>
        <end position="187"/>
    </location>
</feature>
<comment type="caution">
    <text evidence="3">The sequence shown here is derived from an EMBL/GenBank/DDBJ whole genome shotgun (WGS) entry which is preliminary data.</text>
</comment>
<proteinExistence type="predicted"/>